<evidence type="ECO:0000256" key="3">
    <source>
        <dbReference type="SAM" id="MobiDB-lite"/>
    </source>
</evidence>
<keyword evidence="8" id="KW-1185">Reference proteome</keyword>
<dbReference type="RefSeq" id="WP_134169350.1">
    <property type="nucleotide sequence ID" value="NZ_SODD01000015.1"/>
</dbReference>
<proteinExistence type="predicted"/>
<evidence type="ECO:0000256" key="5">
    <source>
        <dbReference type="SAM" id="SignalP"/>
    </source>
</evidence>
<dbReference type="InterPro" id="IPR000421">
    <property type="entry name" value="FA58C"/>
</dbReference>
<dbReference type="Gene3D" id="1.20.1270.90">
    <property type="entry name" value="AF1782-like"/>
    <property type="match status" value="1"/>
</dbReference>
<accession>A0A4R7ZR23</accession>
<feature type="coiled-coil region" evidence="2">
    <location>
        <begin position="1553"/>
        <end position="1580"/>
    </location>
</feature>
<keyword evidence="2" id="KW-0175">Coiled coil</keyword>
<dbReference type="Pfam" id="PF00754">
    <property type="entry name" value="F5_F8_type_C"/>
    <property type="match status" value="2"/>
</dbReference>
<reference evidence="7 8" key="1">
    <citation type="submission" date="2019-03" db="EMBL/GenBank/DDBJ databases">
        <title>Genomic Encyclopedia of Type Strains, Phase IV (KMG-IV): sequencing the most valuable type-strain genomes for metagenomic binning, comparative biology and taxonomic classification.</title>
        <authorList>
            <person name="Goeker M."/>
        </authorList>
    </citation>
    <scope>NUCLEOTIDE SEQUENCE [LARGE SCALE GENOMIC DNA]</scope>
    <source>
        <strain evidence="7 8">DSM 28867</strain>
    </source>
</reference>
<dbReference type="InterPro" id="IPR014755">
    <property type="entry name" value="Cu-Rt/internalin_Ig-like"/>
</dbReference>
<protein>
    <submittedName>
        <fullName evidence="7">F5/8 type C domain-containing protein</fullName>
    </submittedName>
</protein>
<dbReference type="SUPFAM" id="SSF49899">
    <property type="entry name" value="Concanavalin A-like lectins/glucanases"/>
    <property type="match status" value="1"/>
</dbReference>
<keyword evidence="1 5" id="KW-0732">Signal</keyword>
<dbReference type="InterPro" id="IPR013320">
    <property type="entry name" value="ConA-like_dom_sf"/>
</dbReference>
<name>A0A4R7ZR23_9FIRM</name>
<evidence type="ECO:0000313" key="7">
    <source>
        <dbReference type="EMBL" id="TDW20055.1"/>
    </source>
</evidence>
<dbReference type="EMBL" id="SODD01000015">
    <property type="protein sequence ID" value="TDW20055.1"/>
    <property type="molecule type" value="Genomic_DNA"/>
</dbReference>
<dbReference type="Gene3D" id="3.20.20.70">
    <property type="entry name" value="Aldolase class I"/>
    <property type="match status" value="1"/>
</dbReference>
<dbReference type="Gene3D" id="1.20.1270.70">
    <property type="entry name" value="Designed single chain three-helix bundle"/>
    <property type="match status" value="2"/>
</dbReference>
<dbReference type="Proteomes" id="UP000294743">
    <property type="component" value="Unassembled WGS sequence"/>
</dbReference>
<feature type="domain" description="F5/8 type C" evidence="6">
    <location>
        <begin position="1199"/>
        <end position="1354"/>
    </location>
</feature>
<dbReference type="SUPFAM" id="SSF49785">
    <property type="entry name" value="Galactose-binding domain-like"/>
    <property type="match status" value="2"/>
</dbReference>
<keyword evidence="4" id="KW-0472">Membrane</keyword>
<dbReference type="InterPro" id="IPR013785">
    <property type="entry name" value="Aldolase_TIM"/>
</dbReference>
<feature type="domain" description="F5/8 type C" evidence="6">
    <location>
        <begin position="88"/>
        <end position="261"/>
    </location>
</feature>
<feature type="chain" id="PRO_5039509504" evidence="5">
    <location>
        <begin position="23"/>
        <end position="1680"/>
    </location>
</feature>
<evidence type="ECO:0000256" key="2">
    <source>
        <dbReference type="SAM" id="Coils"/>
    </source>
</evidence>
<feature type="signal peptide" evidence="5">
    <location>
        <begin position="1"/>
        <end position="22"/>
    </location>
</feature>
<dbReference type="SUPFAM" id="SSF51445">
    <property type="entry name" value="(Trans)glycosidases"/>
    <property type="match status" value="1"/>
</dbReference>
<organism evidence="7 8">
    <name type="scientific">Breznakia blatticola</name>
    <dbReference type="NCBI Taxonomy" id="1754012"/>
    <lineage>
        <taxon>Bacteria</taxon>
        <taxon>Bacillati</taxon>
        <taxon>Bacillota</taxon>
        <taxon>Erysipelotrichia</taxon>
        <taxon>Erysipelotrichales</taxon>
        <taxon>Erysipelotrichaceae</taxon>
        <taxon>Breznakia</taxon>
    </lineage>
</organism>
<evidence type="ECO:0000256" key="1">
    <source>
        <dbReference type="ARBA" id="ARBA00022729"/>
    </source>
</evidence>
<dbReference type="OrthoDB" id="3183911at2"/>
<evidence type="ECO:0000313" key="8">
    <source>
        <dbReference type="Proteomes" id="UP000294743"/>
    </source>
</evidence>
<feature type="region of interest" description="Disordered" evidence="3">
    <location>
        <begin position="1627"/>
        <end position="1650"/>
    </location>
</feature>
<feature type="transmembrane region" description="Helical" evidence="4">
    <location>
        <begin position="1655"/>
        <end position="1674"/>
    </location>
</feature>
<dbReference type="Gene3D" id="2.60.40.1220">
    <property type="match status" value="1"/>
</dbReference>
<dbReference type="Gene3D" id="2.60.120.260">
    <property type="entry name" value="Galactose-binding domain-like"/>
    <property type="match status" value="2"/>
</dbReference>
<gene>
    <name evidence="7" type="ORF">EDD63_11513</name>
</gene>
<comment type="caution">
    <text evidence="7">The sequence shown here is derived from an EMBL/GenBank/DDBJ whole genome shotgun (WGS) entry which is preliminary data.</text>
</comment>
<evidence type="ECO:0000256" key="4">
    <source>
        <dbReference type="SAM" id="Phobius"/>
    </source>
</evidence>
<keyword evidence="4" id="KW-1133">Transmembrane helix</keyword>
<dbReference type="InterPro" id="IPR008979">
    <property type="entry name" value="Galactose-bd-like_sf"/>
</dbReference>
<keyword evidence="4" id="KW-0812">Transmembrane</keyword>
<evidence type="ECO:0000259" key="6">
    <source>
        <dbReference type="PROSITE" id="PS50022"/>
    </source>
</evidence>
<dbReference type="InterPro" id="IPR017853">
    <property type="entry name" value="GH"/>
</dbReference>
<dbReference type="Pfam" id="PF07554">
    <property type="entry name" value="FIVAR"/>
    <property type="match status" value="3"/>
</dbReference>
<sequence>MKIIKKSLVLGLLLSCIVSLFPQTEKTLNKETGATVSVTNESDKASIGNEYLTRNFKIEDGHVNTIDITNHRINKQLKPATKSNDFEVNIISGGTVVEDVKPVKELSRTGWSATIATNDGTGSKDAAALLDANDATDIDYYVGNKFPYVVTIDLKEQKEFKSFSLQKRQGSTNASWGVNGTVGEYEVQTSNDGTTWTAAGEGEFTKADYNIHQVGNLYNVGDLVYANFDTPQNARYVRLIQKSDVYGSKSFCMAEVRLYEDTYEKAVQEDSVIRSSNLTIDQVKVNEIQGGKELAFMYKPYKKDGVNWTFSYHVTMLDGDYFMRSFVRVNADDKEKARIDYIEMDHFVLDNTVEGVWSRPDSYYVAEGAYNFLAPEMQLGQPIYADGMFFGSEFPATDTNIVKDTMKIRYYSGKSIAQLEAEGALSEGSYQTWPNVVGAAVGTDKNVVQTDFFAYIDTIATKTTFRTQYNSWYENRMGITDESIQRIFYASEKGLSQNGVEPLDSYVVDDGWNNYNDPTYTGIDVGRSGNSYNRTGFWEFNDKFPNELYPSMEMTKKFASTFGLWLGPQGGYELNKTFSEYLESKGTGYVNNNAALKKAIDVSSKNYVDLLEKLFVDYQARFDIDYWKLDGFASRPSTDAESEHMVGGDNNMYYTSELWERWIDVFETMRAQRAAEGKGLFINATCYVNPSPWHLQWVNTVWQQNAGDLASDATNGGTQSAKMISGRDNVYFVNGVDGDFQFPLKNVYNHDPIYGNAAGVKMNTEEFRDYMFANAMRGTAFWELYFSPDMMDDAKWKVTADVLEFAEANEEILEKAKLFGSSPKSKQGIYGYSSWDGNQGIVYFRNPTASEKEYTFTYDGNAGVATDVQSVKQTQICPYKNKADDKTISYGDSVTVKLAPYEMVAYQYGIQDGQAPTIEVVRNTDDKTLDIRFSERISDELTVTIKGNEVSSITLLEDYRTARVVCDSPLAKTNEVKVTYADIAGNTANDTLEVKAYEDHVVAALTTTDDFKDDADVIQGSLSRADIPMFGLNKKAYELKDTNTFDGVGEFGLSFILKTASKNAVVYNQDGLTVAIDDEGYIVTTINGETLSSKELITEVVDLEHGLVGTAEYVPTTTTTKYVGQVADDAIHTVAVARELNGLCKVYVDGNLHSSIYLPDASLPTNPNAKVTVGSKEFSGFIGNLTFKNVSVGYDDAQNQFKGLLLEGTKELDRTDWTATASSEYGKSQTEGPAKFAIDGKTNTLWHSNWAAAYPDPRDHWIALDFGEELSFDSMEYTGRTAKTNGNMKDYLIQVKDDEGNWVDVKTGTINDGGAQMIYFDDVVTSSAVRIKVLSDYGVQAKHAAAVELRFFQELKPIGDYNSFRDFVAQQTLEDPEYFTADSYKDYKDAYDALIEASHVLDIEDETIASVTDAYTTAKDALVRVKLDSTKLADAIAKAEKIDQSKYTTETANALQTALDAAKKALNEADKQSQLDSATANLQAAIDALVKLGDKAELKVLVDIVEVLDESEYTPETWTAVADALAKANVVLANDQALQSDVDAAYDALLDAVSKLTSTVEVAKDELQDLVEDSSKLKEADYTKDSWNVFVDALEKAKTVLEDPNATAGDVLQAKVELTNAINQLKEPSKELPSISPEKPNKPADGTDTGDTTNINVLLMLLALSALGIGVGYTRKMKKK</sequence>
<dbReference type="PROSITE" id="PS50022">
    <property type="entry name" value="FA58C_3"/>
    <property type="match status" value="2"/>
</dbReference>